<reference evidence="1 2" key="1">
    <citation type="submission" date="2018-06" db="EMBL/GenBank/DDBJ databases">
        <title>Complete Genomes of Monosporascus.</title>
        <authorList>
            <person name="Robinson A.J."/>
            <person name="Natvig D.O."/>
        </authorList>
    </citation>
    <scope>NUCLEOTIDE SEQUENCE [LARGE SCALE GENOMIC DNA]</scope>
    <source>
        <strain evidence="1 2">CBS 609.92</strain>
    </source>
</reference>
<protein>
    <submittedName>
        <fullName evidence="1">Uncharacterized protein</fullName>
    </submittedName>
</protein>
<evidence type="ECO:0000313" key="1">
    <source>
        <dbReference type="EMBL" id="RYO89546.1"/>
    </source>
</evidence>
<proteinExistence type="predicted"/>
<sequence>MSVYSVASITGGPRAFVSSKFYRQILMEDYHDYLGKPTDRLRRLLHVASTLEAPIFMGADNAYLWCRRYDPAIDGRLKDLRCPKFEQGLDKIHEPFANPPPTLGSPDMRPDESVKARHGNLVYWFGKVRYGPASSWARVMLDVYLGYIQYSLEKMNLWDFLVTPQTYDQARESVSINIRIATTAPLTDEQKASVVEAREKILDGIHHRRSLDHIEGKPMHFVFEKFDGKRLWSR</sequence>
<organism evidence="1 2">
    <name type="scientific">Monosporascus cannonballus</name>
    <dbReference type="NCBI Taxonomy" id="155416"/>
    <lineage>
        <taxon>Eukaryota</taxon>
        <taxon>Fungi</taxon>
        <taxon>Dikarya</taxon>
        <taxon>Ascomycota</taxon>
        <taxon>Pezizomycotina</taxon>
        <taxon>Sordariomycetes</taxon>
        <taxon>Xylariomycetidae</taxon>
        <taxon>Xylariales</taxon>
        <taxon>Xylariales incertae sedis</taxon>
        <taxon>Monosporascus</taxon>
    </lineage>
</organism>
<comment type="caution">
    <text evidence="1">The sequence shown here is derived from an EMBL/GenBank/DDBJ whole genome shotgun (WGS) entry which is preliminary data.</text>
</comment>
<gene>
    <name evidence="1" type="ORF">DL762_003159</name>
</gene>
<keyword evidence="2" id="KW-1185">Reference proteome</keyword>
<accession>A0ABY0HBW1</accession>
<name>A0ABY0HBW1_9PEZI</name>
<evidence type="ECO:0000313" key="2">
    <source>
        <dbReference type="Proteomes" id="UP000294003"/>
    </source>
</evidence>
<dbReference type="EMBL" id="QJNS01000071">
    <property type="protein sequence ID" value="RYO89546.1"/>
    <property type="molecule type" value="Genomic_DNA"/>
</dbReference>
<dbReference type="Proteomes" id="UP000294003">
    <property type="component" value="Unassembled WGS sequence"/>
</dbReference>